<dbReference type="Pfam" id="PF13252">
    <property type="entry name" value="Phage_capsid_3"/>
    <property type="match status" value="1"/>
</dbReference>
<accession>A0A6M3IY22</accession>
<protein>
    <submittedName>
        <fullName evidence="1">Putative major capsid protein</fullName>
    </submittedName>
</protein>
<dbReference type="EMBL" id="MT142436">
    <property type="protein sequence ID" value="QJA80799.1"/>
    <property type="molecule type" value="Genomic_DNA"/>
</dbReference>
<organism evidence="1">
    <name type="scientific">viral metagenome</name>
    <dbReference type="NCBI Taxonomy" id="1070528"/>
    <lineage>
        <taxon>unclassified sequences</taxon>
        <taxon>metagenomes</taxon>
        <taxon>organismal metagenomes</taxon>
    </lineage>
</organism>
<name>A0A6M3IY22_9ZZZZ</name>
<sequence>MLKNNKGATLNVMTYNAGAGVLQYAIPTYWPERLRDDAIRRAFWGARFEGKEGSRKPIIVNEDLTKKPGEQINFQVVSQLFSPGVTGETTLAGNEDQLSLGQYTLTVDWLRNAVSFTKNLEKRVNFNVAQTIRSELSDWMKRRIDSDMFSALISNVSNTIYAGDATSVASLGGNDHFGTEEIDRIKLALQRTAIPIRVEGAEGEEEEYYGIVISEIDEYWLKGDSVWNQAQRDAGPRDYAKNRIFTGALGMYNGCIIYVHRAKKSANNIQGSPLRPEARLYATIAAGATEVAFDVSTTYKDLGDFFSSTGTLRVDSEEITYTSITAGTGTNSTYRFAGCTRGANGTTAAAHTAGALITQRNVASVIGFGAEIAVRGWGMKPEPITQTYDYGFENGLGIAAVFGQSVIKDSASAVPNYILMKTYADNPISV</sequence>
<dbReference type="EMBL" id="MT141443">
    <property type="protein sequence ID" value="QJA61502.1"/>
    <property type="molecule type" value="Genomic_DNA"/>
</dbReference>
<evidence type="ECO:0000313" key="1">
    <source>
        <dbReference type="EMBL" id="QJA61502.1"/>
    </source>
</evidence>
<dbReference type="NCBIfam" id="TIGR04387">
    <property type="entry name" value="capsid_maj_N4"/>
    <property type="match status" value="1"/>
</dbReference>
<dbReference type="AlphaFoldDB" id="A0A6M3IY22"/>
<proteinExistence type="predicted"/>
<evidence type="ECO:0000313" key="2">
    <source>
        <dbReference type="EMBL" id="QJA80799.1"/>
    </source>
</evidence>
<dbReference type="InterPro" id="IPR025267">
    <property type="entry name" value="ORF017-like"/>
</dbReference>
<reference evidence="1" key="1">
    <citation type="submission" date="2020-03" db="EMBL/GenBank/DDBJ databases">
        <title>The deep terrestrial virosphere.</title>
        <authorList>
            <person name="Holmfeldt K."/>
            <person name="Nilsson E."/>
            <person name="Simone D."/>
            <person name="Lopez-Fernandez M."/>
            <person name="Wu X."/>
            <person name="de Brujin I."/>
            <person name="Lundin D."/>
            <person name="Andersson A."/>
            <person name="Bertilsson S."/>
            <person name="Dopson M."/>
        </authorList>
    </citation>
    <scope>NUCLEOTIDE SEQUENCE</scope>
    <source>
        <strain evidence="2">MM415A00651</strain>
        <strain evidence="1">MM415B00931</strain>
    </source>
</reference>
<gene>
    <name evidence="2" type="ORF">MM415A00651_0012</name>
    <name evidence="1" type="ORF">MM415B00931_0023</name>
</gene>